<reference evidence="4" key="2">
    <citation type="submission" date="2023-01" db="EMBL/GenBank/DDBJ databases">
        <authorList>
            <person name="Sun Q."/>
            <person name="Evtushenko L."/>
        </authorList>
    </citation>
    <scope>NUCLEOTIDE SEQUENCE</scope>
    <source>
        <strain evidence="4">VKM B-2789</strain>
    </source>
</reference>
<dbReference type="SUPFAM" id="SSF55729">
    <property type="entry name" value="Acyl-CoA N-acyltransferases (Nat)"/>
    <property type="match status" value="1"/>
</dbReference>
<keyword evidence="1" id="KW-0808">Transferase</keyword>
<keyword evidence="5" id="KW-1185">Reference proteome</keyword>
<evidence type="ECO:0000256" key="2">
    <source>
        <dbReference type="ARBA" id="ARBA00023315"/>
    </source>
</evidence>
<dbReference type="Pfam" id="PF00583">
    <property type="entry name" value="Acetyltransf_1"/>
    <property type="match status" value="1"/>
</dbReference>
<comment type="caution">
    <text evidence="4">The sequence shown here is derived from an EMBL/GenBank/DDBJ whole genome shotgun (WGS) entry which is preliminary data.</text>
</comment>
<evidence type="ECO:0000313" key="5">
    <source>
        <dbReference type="Proteomes" id="UP001143330"/>
    </source>
</evidence>
<reference evidence="4" key="1">
    <citation type="journal article" date="2014" name="Int. J. Syst. Evol. Microbiol.">
        <title>Complete genome sequence of Corynebacterium casei LMG S-19264T (=DSM 44701T), isolated from a smear-ripened cheese.</title>
        <authorList>
            <consortium name="US DOE Joint Genome Institute (JGI-PGF)"/>
            <person name="Walter F."/>
            <person name="Albersmeier A."/>
            <person name="Kalinowski J."/>
            <person name="Ruckert C."/>
        </authorList>
    </citation>
    <scope>NUCLEOTIDE SEQUENCE</scope>
    <source>
        <strain evidence="4">VKM B-2789</strain>
    </source>
</reference>
<dbReference type="PROSITE" id="PS51186">
    <property type="entry name" value="GNAT"/>
    <property type="match status" value="1"/>
</dbReference>
<dbReference type="RefSeq" id="WP_213365020.1">
    <property type="nucleotide sequence ID" value="NZ_BSFM01000014.1"/>
</dbReference>
<dbReference type="InterPro" id="IPR051016">
    <property type="entry name" value="Diverse_Substrate_AcTransf"/>
</dbReference>
<proteinExistence type="predicted"/>
<dbReference type="InterPro" id="IPR000182">
    <property type="entry name" value="GNAT_dom"/>
</dbReference>
<evidence type="ECO:0000313" key="4">
    <source>
        <dbReference type="EMBL" id="GLK85205.1"/>
    </source>
</evidence>
<feature type="domain" description="N-acetyltransferase" evidence="3">
    <location>
        <begin position="1"/>
        <end position="147"/>
    </location>
</feature>
<keyword evidence="2" id="KW-0012">Acyltransferase</keyword>
<sequence length="147" mass="16706">MIRAVRADDHDAWLPLWQAYLTFYEAELPVQVTRTTWERLLDPAEPMHGALAFDAEGRGVGLVHWLFHRSTWSEGDVCYLNDLFVDGSQRGKGLGRDLIAHVHADAATRGAPEVYWLTHETNLTAQKLYNAVAERPGFIQYRQLTGE</sequence>
<dbReference type="GO" id="GO:0008080">
    <property type="term" value="F:N-acetyltransferase activity"/>
    <property type="evidence" value="ECO:0007669"/>
    <property type="project" value="TreeGrafter"/>
</dbReference>
<evidence type="ECO:0000256" key="1">
    <source>
        <dbReference type="ARBA" id="ARBA00022679"/>
    </source>
</evidence>
<dbReference type="CDD" id="cd04301">
    <property type="entry name" value="NAT_SF"/>
    <property type="match status" value="1"/>
</dbReference>
<evidence type="ECO:0000259" key="3">
    <source>
        <dbReference type="PROSITE" id="PS51186"/>
    </source>
</evidence>
<gene>
    <name evidence="4" type="ORF">GCM10017653_32750</name>
</gene>
<dbReference type="PANTHER" id="PTHR10545:SF42">
    <property type="entry name" value="ACETYLTRANSFERASE"/>
    <property type="match status" value="1"/>
</dbReference>
<accession>A0A9W6JZZ5</accession>
<dbReference type="Gene3D" id="3.40.630.30">
    <property type="match status" value="1"/>
</dbReference>
<dbReference type="AlphaFoldDB" id="A0A9W6JZZ5"/>
<protein>
    <submittedName>
        <fullName evidence="4">N-acetyltransferase</fullName>
    </submittedName>
</protein>
<dbReference type="InterPro" id="IPR016181">
    <property type="entry name" value="Acyl_CoA_acyltransferase"/>
</dbReference>
<dbReference type="Proteomes" id="UP001143330">
    <property type="component" value="Unassembled WGS sequence"/>
</dbReference>
<organism evidence="4 5">
    <name type="scientific">Ancylobacter defluvii</name>
    <dbReference type="NCBI Taxonomy" id="1282440"/>
    <lineage>
        <taxon>Bacteria</taxon>
        <taxon>Pseudomonadati</taxon>
        <taxon>Pseudomonadota</taxon>
        <taxon>Alphaproteobacteria</taxon>
        <taxon>Hyphomicrobiales</taxon>
        <taxon>Xanthobacteraceae</taxon>
        <taxon>Ancylobacter</taxon>
    </lineage>
</organism>
<dbReference type="EMBL" id="BSFM01000014">
    <property type="protein sequence ID" value="GLK85205.1"/>
    <property type="molecule type" value="Genomic_DNA"/>
</dbReference>
<dbReference type="PANTHER" id="PTHR10545">
    <property type="entry name" value="DIAMINE N-ACETYLTRANSFERASE"/>
    <property type="match status" value="1"/>
</dbReference>
<name>A0A9W6JZZ5_9HYPH</name>